<evidence type="ECO:0000256" key="6">
    <source>
        <dbReference type="ARBA" id="ARBA00022692"/>
    </source>
</evidence>
<evidence type="ECO:0000256" key="5">
    <source>
        <dbReference type="ARBA" id="ARBA00022679"/>
    </source>
</evidence>
<feature type="compositionally biased region" description="Low complexity" evidence="16">
    <location>
        <begin position="269"/>
        <end position="285"/>
    </location>
</feature>
<reference evidence="21" key="3">
    <citation type="submission" date="2015-04" db="UniProtKB">
        <authorList>
            <consortium name="EnsemblPlants"/>
        </authorList>
    </citation>
    <scope>IDENTIFICATION</scope>
    <source>
        <strain evidence="21">cv. Jemalong A17</strain>
    </source>
</reference>
<dbReference type="Pfam" id="PF13639">
    <property type="entry name" value="zf-RING_2"/>
    <property type="match status" value="1"/>
</dbReference>
<dbReference type="PROSITE" id="PS50089">
    <property type="entry name" value="ZF_RING_2"/>
    <property type="match status" value="1"/>
</dbReference>
<evidence type="ECO:0000256" key="16">
    <source>
        <dbReference type="SAM" id="MobiDB-lite"/>
    </source>
</evidence>
<dbReference type="Gramene" id="rna31621">
    <property type="protein sequence ID" value="RHN56250.1"/>
    <property type="gene ID" value="gene31621"/>
</dbReference>
<protein>
    <recommendedName>
        <fullName evidence="4">RING-type E3 ubiquitin transferase</fullName>
        <ecNumber evidence="4">2.3.2.27</ecNumber>
    </recommendedName>
</protein>
<dbReference type="PaxDb" id="3880-AES98253"/>
<evidence type="ECO:0000256" key="15">
    <source>
        <dbReference type="PROSITE-ProRule" id="PRU00175"/>
    </source>
</evidence>
<keyword evidence="6 17" id="KW-0812">Transmembrane</keyword>
<keyword evidence="5" id="KW-0808">Transferase</keyword>
<dbReference type="GO" id="GO:0016020">
    <property type="term" value="C:membrane"/>
    <property type="evidence" value="ECO:0007669"/>
    <property type="project" value="UniProtKB-SubCell"/>
</dbReference>
<dbReference type="GO" id="GO:0008270">
    <property type="term" value="F:zinc ion binding"/>
    <property type="evidence" value="ECO:0007669"/>
    <property type="project" value="UniProtKB-KW"/>
</dbReference>
<evidence type="ECO:0000256" key="8">
    <source>
        <dbReference type="ARBA" id="ARBA00022729"/>
    </source>
</evidence>
<dbReference type="PANTHER" id="PTHR46539">
    <property type="entry name" value="E3 UBIQUITIN-PROTEIN LIGASE ATL42"/>
    <property type="match status" value="1"/>
</dbReference>
<evidence type="ECO:0000256" key="7">
    <source>
        <dbReference type="ARBA" id="ARBA00022723"/>
    </source>
</evidence>
<dbReference type="EC" id="2.3.2.27" evidence="4"/>
<keyword evidence="8" id="KW-0732">Signal</keyword>
<dbReference type="EMBL" id="CM001221">
    <property type="protein sequence ID" value="AES98253.1"/>
    <property type="molecule type" value="Genomic_DNA"/>
</dbReference>
<feature type="compositionally biased region" description="Polar residues" evidence="16">
    <location>
        <begin position="228"/>
        <end position="237"/>
    </location>
</feature>
<evidence type="ECO:0000313" key="22">
    <source>
        <dbReference type="Proteomes" id="UP000002051"/>
    </source>
</evidence>
<dbReference type="EnsemblPlants" id="AES98253">
    <property type="protein sequence ID" value="AES98253"/>
    <property type="gene ID" value="MTR_5g066250"/>
</dbReference>
<dbReference type="EMBL" id="PSQE01000005">
    <property type="protein sequence ID" value="RHN56250.1"/>
    <property type="molecule type" value="Genomic_DNA"/>
</dbReference>
<keyword evidence="11" id="KW-0862">Zinc</keyword>
<dbReference type="KEGG" id="mtr:11437137"/>
<comment type="catalytic activity">
    <reaction evidence="1">
        <text>S-ubiquitinyl-[E2 ubiquitin-conjugating enzyme]-L-cysteine + [acceptor protein]-L-lysine = [E2 ubiquitin-conjugating enzyme]-L-cysteine + N(6)-ubiquitinyl-[acceptor protein]-L-lysine.</text>
        <dbReference type="EC" id="2.3.2.27"/>
    </reaction>
</comment>
<dbReference type="SUPFAM" id="SSF57850">
    <property type="entry name" value="RING/U-box"/>
    <property type="match status" value="1"/>
</dbReference>
<evidence type="ECO:0000313" key="21">
    <source>
        <dbReference type="EnsemblPlants" id="AES98253"/>
    </source>
</evidence>
<dbReference type="AlphaFoldDB" id="G7KBL8"/>
<accession>G7KBL8</accession>
<feature type="region of interest" description="Disordered" evidence="16">
    <location>
        <begin position="40"/>
        <end position="78"/>
    </location>
</feature>
<dbReference type="PANTHER" id="PTHR46539:SF2">
    <property type="entry name" value="RING-H2 FINGER PROTEIN ATL43"/>
    <property type="match status" value="1"/>
</dbReference>
<evidence type="ECO:0000256" key="17">
    <source>
        <dbReference type="SAM" id="Phobius"/>
    </source>
</evidence>
<dbReference type="HOGENOM" id="CLU_046350_1_0_1"/>
<evidence type="ECO:0000256" key="14">
    <source>
        <dbReference type="ARBA" id="ARBA00024209"/>
    </source>
</evidence>
<dbReference type="Proteomes" id="UP000002051">
    <property type="component" value="Chromosome 5"/>
</dbReference>
<organism evidence="19 22">
    <name type="scientific">Medicago truncatula</name>
    <name type="common">Barrel medic</name>
    <name type="synonym">Medicago tribuloides</name>
    <dbReference type="NCBI Taxonomy" id="3880"/>
    <lineage>
        <taxon>Eukaryota</taxon>
        <taxon>Viridiplantae</taxon>
        <taxon>Streptophyta</taxon>
        <taxon>Embryophyta</taxon>
        <taxon>Tracheophyta</taxon>
        <taxon>Spermatophyta</taxon>
        <taxon>Magnoliopsida</taxon>
        <taxon>eudicotyledons</taxon>
        <taxon>Gunneridae</taxon>
        <taxon>Pentapetalae</taxon>
        <taxon>rosids</taxon>
        <taxon>fabids</taxon>
        <taxon>Fabales</taxon>
        <taxon>Fabaceae</taxon>
        <taxon>Papilionoideae</taxon>
        <taxon>50 kb inversion clade</taxon>
        <taxon>NPAAA clade</taxon>
        <taxon>Hologalegina</taxon>
        <taxon>IRL clade</taxon>
        <taxon>Trifolieae</taxon>
        <taxon>Medicago</taxon>
    </lineage>
</organism>
<feature type="transmembrane region" description="Helical" evidence="17">
    <location>
        <begin position="12"/>
        <end position="33"/>
    </location>
</feature>
<keyword evidence="22" id="KW-1185">Reference proteome</keyword>
<evidence type="ECO:0000256" key="3">
    <source>
        <dbReference type="ARBA" id="ARBA00004906"/>
    </source>
</evidence>
<dbReference type="SMART" id="SM00184">
    <property type="entry name" value="RING"/>
    <property type="match status" value="1"/>
</dbReference>
<dbReference type="OMA" id="LNITHRG"/>
<evidence type="ECO:0000313" key="19">
    <source>
        <dbReference type="EMBL" id="AES98253.1"/>
    </source>
</evidence>
<evidence type="ECO:0000256" key="4">
    <source>
        <dbReference type="ARBA" id="ARBA00012483"/>
    </source>
</evidence>
<evidence type="ECO:0000256" key="13">
    <source>
        <dbReference type="ARBA" id="ARBA00023136"/>
    </source>
</evidence>
<evidence type="ECO:0000256" key="12">
    <source>
        <dbReference type="ARBA" id="ARBA00022989"/>
    </source>
</evidence>
<dbReference type="Gene3D" id="3.30.40.10">
    <property type="entry name" value="Zinc/RING finger domain, C3HC4 (zinc finger)"/>
    <property type="match status" value="1"/>
</dbReference>
<evidence type="ECO:0000256" key="1">
    <source>
        <dbReference type="ARBA" id="ARBA00000900"/>
    </source>
</evidence>
<reference evidence="19 22" key="2">
    <citation type="journal article" date="2014" name="BMC Genomics">
        <title>An improved genome release (version Mt4.0) for the model legume Medicago truncatula.</title>
        <authorList>
            <person name="Tang H."/>
            <person name="Krishnakumar V."/>
            <person name="Bidwell S."/>
            <person name="Rosen B."/>
            <person name="Chan A."/>
            <person name="Zhou S."/>
            <person name="Gentzbittel L."/>
            <person name="Childs K.L."/>
            <person name="Yandell M."/>
            <person name="Gundlach H."/>
            <person name="Mayer K.F."/>
            <person name="Schwartz D.C."/>
            <person name="Town C.D."/>
        </authorList>
    </citation>
    <scope>GENOME REANNOTATION</scope>
    <source>
        <strain evidence="21 22">cv. Jemalong A17</strain>
    </source>
</reference>
<comment type="similarity">
    <text evidence="14">Belongs to the RING-type zinc finger family. ATL subfamily.</text>
</comment>
<evidence type="ECO:0000313" key="20">
    <source>
        <dbReference type="EMBL" id="RHN56250.1"/>
    </source>
</evidence>
<feature type="region of interest" description="Disordered" evidence="16">
    <location>
        <begin position="228"/>
        <end position="291"/>
    </location>
</feature>
<dbReference type="OrthoDB" id="8062037at2759"/>
<evidence type="ECO:0000259" key="18">
    <source>
        <dbReference type="PROSITE" id="PS50089"/>
    </source>
</evidence>
<feature type="transmembrane region" description="Helical" evidence="17">
    <location>
        <begin position="85"/>
        <end position="105"/>
    </location>
</feature>
<dbReference type="InterPro" id="IPR001841">
    <property type="entry name" value="Znf_RING"/>
</dbReference>
<dbReference type="eggNOG" id="KOG0800">
    <property type="taxonomic scope" value="Eukaryota"/>
</dbReference>
<dbReference type="GO" id="GO:0061630">
    <property type="term" value="F:ubiquitin protein ligase activity"/>
    <property type="evidence" value="ECO:0007669"/>
    <property type="project" value="UniProtKB-EC"/>
</dbReference>
<reference evidence="19 22" key="1">
    <citation type="journal article" date="2011" name="Nature">
        <title>The Medicago genome provides insight into the evolution of rhizobial symbioses.</title>
        <authorList>
            <person name="Young N.D."/>
            <person name="Debelle F."/>
            <person name="Oldroyd G.E."/>
            <person name="Geurts R."/>
            <person name="Cannon S.B."/>
            <person name="Udvardi M.K."/>
            <person name="Benedito V.A."/>
            <person name="Mayer K.F."/>
            <person name="Gouzy J."/>
            <person name="Schoof H."/>
            <person name="Van de Peer Y."/>
            <person name="Proost S."/>
            <person name="Cook D.R."/>
            <person name="Meyers B.C."/>
            <person name="Spannagl M."/>
            <person name="Cheung F."/>
            <person name="De Mita S."/>
            <person name="Krishnakumar V."/>
            <person name="Gundlach H."/>
            <person name="Zhou S."/>
            <person name="Mudge J."/>
            <person name="Bharti A.K."/>
            <person name="Murray J.D."/>
            <person name="Naoumkina M.A."/>
            <person name="Rosen B."/>
            <person name="Silverstein K.A."/>
            <person name="Tang H."/>
            <person name="Rombauts S."/>
            <person name="Zhao P.X."/>
            <person name="Zhou P."/>
            <person name="Barbe V."/>
            <person name="Bardou P."/>
            <person name="Bechner M."/>
            <person name="Bellec A."/>
            <person name="Berger A."/>
            <person name="Berges H."/>
            <person name="Bidwell S."/>
            <person name="Bisseling T."/>
            <person name="Choisne N."/>
            <person name="Couloux A."/>
            <person name="Denny R."/>
            <person name="Deshpande S."/>
            <person name="Dai X."/>
            <person name="Doyle J.J."/>
            <person name="Dudez A.M."/>
            <person name="Farmer A.D."/>
            <person name="Fouteau S."/>
            <person name="Franken C."/>
            <person name="Gibelin C."/>
            <person name="Gish J."/>
            <person name="Goldstein S."/>
            <person name="Gonzalez A.J."/>
            <person name="Green P.J."/>
            <person name="Hallab A."/>
            <person name="Hartog M."/>
            <person name="Hua A."/>
            <person name="Humphray S.J."/>
            <person name="Jeong D.H."/>
            <person name="Jing Y."/>
            <person name="Jocker A."/>
            <person name="Kenton S.M."/>
            <person name="Kim D.J."/>
            <person name="Klee K."/>
            <person name="Lai H."/>
            <person name="Lang C."/>
            <person name="Lin S."/>
            <person name="Macmil S.L."/>
            <person name="Magdelenat G."/>
            <person name="Matthews L."/>
            <person name="McCorrison J."/>
            <person name="Monaghan E.L."/>
            <person name="Mun J.H."/>
            <person name="Najar F.Z."/>
            <person name="Nicholson C."/>
            <person name="Noirot C."/>
            <person name="O'Bleness M."/>
            <person name="Paule C.R."/>
            <person name="Poulain J."/>
            <person name="Prion F."/>
            <person name="Qin B."/>
            <person name="Qu C."/>
            <person name="Retzel E.F."/>
            <person name="Riddle C."/>
            <person name="Sallet E."/>
            <person name="Samain S."/>
            <person name="Samson N."/>
            <person name="Sanders I."/>
            <person name="Saurat O."/>
            <person name="Scarpelli C."/>
            <person name="Schiex T."/>
            <person name="Segurens B."/>
            <person name="Severin A.J."/>
            <person name="Sherrier D.J."/>
            <person name="Shi R."/>
            <person name="Sims S."/>
            <person name="Singer S.R."/>
            <person name="Sinharoy S."/>
            <person name="Sterck L."/>
            <person name="Viollet A."/>
            <person name="Wang B.B."/>
            <person name="Wang K."/>
            <person name="Wang M."/>
            <person name="Wang X."/>
            <person name="Warfsmann J."/>
            <person name="Weissenbach J."/>
            <person name="White D.D."/>
            <person name="White J.D."/>
            <person name="Wiley G.B."/>
            <person name="Wincker P."/>
            <person name="Xing Y."/>
            <person name="Yang L."/>
            <person name="Yao Z."/>
            <person name="Ying F."/>
            <person name="Zhai J."/>
            <person name="Zhou L."/>
            <person name="Zuber A."/>
            <person name="Denarie J."/>
            <person name="Dixon R.A."/>
            <person name="May G.D."/>
            <person name="Schwartz D.C."/>
            <person name="Rogers J."/>
            <person name="Quetier F."/>
            <person name="Town C.D."/>
            <person name="Roe B.A."/>
        </authorList>
    </citation>
    <scope>NUCLEOTIDE SEQUENCE [LARGE SCALE GENOMIC DNA]</scope>
    <source>
        <strain evidence="19">A17</strain>
        <strain evidence="21 22">cv. Jemalong A17</strain>
    </source>
</reference>
<keyword evidence="12 17" id="KW-1133">Transmembrane helix</keyword>
<comment type="subcellular location">
    <subcellularLocation>
        <location evidence="2">Membrane</location>
        <topology evidence="2">Single-pass membrane protein</topology>
    </subcellularLocation>
</comment>
<keyword evidence="13 17" id="KW-0472">Membrane</keyword>
<dbReference type="CDD" id="cd16461">
    <property type="entry name" value="RING-H2_EL5-like"/>
    <property type="match status" value="1"/>
</dbReference>
<dbReference type="InterPro" id="IPR013083">
    <property type="entry name" value="Znf_RING/FYVE/PHD"/>
</dbReference>
<gene>
    <name evidence="21" type="primary">11437137</name>
    <name evidence="19" type="ordered locus">MTR_5g066250</name>
    <name evidence="20" type="ORF">MtrunA17_Chr5g0427431</name>
</gene>
<dbReference type="FunFam" id="3.30.40.10:FF:000285">
    <property type="entry name" value="RING-H2 finger protein ATL43"/>
    <property type="match status" value="1"/>
</dbReference>
<reference evidence="20" key="4">
    <citation type="journal article" date="2018" name="Nat. Plants">
        <title>Whole-genome landscape of Medicago truncatula symbiotic genes.</title>
        <authorList>
            <person name="Pecrix Y."/>
            <person name="Gamas P."/>
            <person name="Carrere S."/>
        </authorList>
    </citation>
    <scope>NUCLEOTIDE SEQUENCE</scope>
    <source>
        <tissue evidence="20">Leaves</tissue>
    </source>
</reference>
<keyword evidence="10" id="KW-0833">Ubl conjugation pathway</keyword>
<proteinExistence type="inferred from homology"/>
<feature type="compositionally biased region" description="Basic and acidic residues" evidence="16">
    <location>
        <begin position="394"/>
        <end position="414"/>
    </location>
</feature>
<evidence type="ECO:0000256" key="9">
    <source>
        <dbReference type="ARBA" id="ARBA00022771"/>
    </source>
</evidence>
<name>G7KBL8_MEDTR</name>
<feature type="domain" description="RING-type" evidence="18">
    <location>
        <begin position="160"/>
        <end position="202"/>
    </location>
</feature>
<feature type="region of interest" description="Disordered" evidence="16">
    <location>
        <begin position="394"/>
        <end position="415"/>
    </location>
</feature>
<evidence type="ECO:0000256" key="10">
    <source>
        <dbReference type="ARBA" id="ARBA00022786"/>
    </source>
</evidence>
<comment type="pathway">
    <text evidence="3">Protein modification; protein ubiquitination.</text>
</comment>
<keyword evidence="9 15" id="KW-0863">Zinc-finger</keyword>
<sequence>MGGAPSFNPCSVTFFSFHPIIVVTVTTTLILIASAEDHNPKENGAIPSLEDDNGATTSSPPPPVSSSESSNDRERSSDAFKPSTAVIVGVLTTTFFLVLLLLLYARHCNRADMPVASNPNPNGESNLHKRKNSGIERAVVESLPVFKFGSLSGKKNGLECAVCLNGFEDPDVLRLLPKCKHAFHMECVDMWLDEHSSCPLCRYKVNPDDIVLPQRQNTEEELLSSNIERGNNVNDNGPQHENENVGPQQVSSMEKRDSGLSQINALENNEVSSSRRSFDSNNSRNARSEGVIGEHRLDHQIILSPTYNSHSRVHQRSINSKSCDMLYLTFDGIISEGSSSQLNITHRGRRTMVERNRDVLDDEMENGFGGGRGERNLRTVSDMAGMSKFLSREIGRERERGGGREEQERQREGVASRWLAWISGSKSKGATSE</sequence>
<dbReference type="Proteomes" id="UP000265566">
    <property type="component" value="Chromosome 5"/>
</dbReference>
<keyword evidence="7" id="KW-0479">Metal-binding</keyword>
<evidence type="ECO:0000256" key="11">
    <source>
        <dbReference type="ARBA" id="ARBA00022833"/>
    </source>
</evidence>
<evidence type="ECO:0000256" key="2">
    <source>
        <dbReference type="ARBA" id="ARBA00004167"/>
    </source>
</evidence>